<keyword evidence="1" id="KW-0472">Membrane</keyword>
<proteinExistence type="predicted"/>
<evidence type="ECO:0000259" key="3">
    <source>
        <dbReference type="PROSITE" id="PS50887"/>
    </source>
</evidence>
<dbReference type="SUPFAM" id="SSF55073">
    <property type="entry name" value="Nucleotide cyclase"/>
    <property type="match status" value="1"/>
</dbReference>
<organism evidence="4 5">
    <name type="scientific">Devosia nitrariae</name>
    <dbReference type="NCBI Taxonomy" id="2071872"/>
    <lineage>
        <taxon>Bacteria</taxon>
        <taxon>Pseudomonadati</taxon>
        <taxon>Pseudomonadota</taxon>
        <taxon>Alphaproteobacteria</taxon>
        <taxon>Hyphomicrobiales</taxon>
        <taxon>Devosiaceae</taxon>
        <taxon>Devosia</taxon>
    </lineage>
</organism>
<dbReference type="PANTHER" id="PTHR33121:SF79">
    <property type="entry name" value="CYCLIC DI-GMP PHOSPHODIESTERASE PDED-RELATED"/>
    <property type="match status" value="1"/>
</dbReference>
<dbReference type="EMBL" id="BSNS01000007">
    <property type="protein sequence ID" value="GLQ54048.1"/>
    <property type="molecule type" value="Genomic_DNA"/>
</dbReference>
<feature type="transmembrane region" description="Helical" evidence="1">
    <location>
        <begin position="12"/>
        <end position="34"/>
    </location>
</feature>
<protein>
    <recommendedName>
        <fullName evidence="6">EAL domain-containing protein</fullName>
    </recommendedName>
</protein>
<dbReference type="Proteomes" id="UP001156691">
    <property type="component" value="Unassembled WGS sequence"/>
</dbReference>
<dbReference type="InterPro" id="IPR043128">
    <property type="entry name" value="Rev_trsase/Diguanyl_cyclase"/>
</dbReference>
<evidence type="ECO:0000313" key="5">
    <source>
        <dbReference type="Proteomes" id="UP001156691"/>
    </source>
</evidence>
<evidence type="ECO:0000313" key="4">
    <source>
        <dbReference type="EMBL" id="GLQ54048.1"/>
    </source>
</evidence>
<dbReference type="SUPFAM" id="SSF141868">
    <property type="entry name" value="EAL domain-like"/>
    <property type="match status" value="1"/>
</dbReference>
<dbReference type="SMART" id="SM00267">
    <property type="entry name" value="GGDEF"/>
    <property type="match status" value="1"/>
</dbReference>
<dbReference type="RefSeq" id="WP_284339490.1">
    <property type="nucleotide sequence ID" value="NZ_BSNS01000007.1"/>
</dbReference>
<dbReference type="InterPro" id="IPR029787">
    <property type="entry name" value="Nucleotide_cyclase"/>
</dbReference>
<dbReference type="Pfam" id="PF05226">
    <property type="entry name" value="CHASE2"/>
    <property type="match status" value="1"/>
</dbReference>
<feature type="domain" description="EAL" evidence="2">
    <location>
        <begin position="531"/>
        <end position="780"/>
    </location>
</feature>
<dbReference type="PANTHER" id="PTHR33121">
    <property type="entry name" value="CYCLIC DI-GMP PHOSPHODIESTERASE PDEF"/>
    <property type="match status" value="1"/>
</dbReference>
<feature type="domain" description="GGDEF" evidence="3">
    <location>
        <begin position="391"/>
        <end position="525"/>
    </location>
</feature>
<dbReference type="InterPro" id="IPR050706">
    <property type="entry name" value="Cyclic-di-GMP_PDE-like"/>
</dbReference>
<dbReference type="SMART" id="SM00052">
    <property type="entry name" value="EAL"/>
    <property type="match status" value="1"/>
</dbReference>
<dbReference type="CDD" id="cd01948">
    <property type="entry name" value="EAL"/>
    <property type="match status" value="1"/>
</dbReference>
<evidence type="ECO:0008006" key="6">
    <source>
        <dbReference type="Google" id="ProtNLM"/>
    </source>
</evidence>
<keyword evidence="5" id="KW-1185">Reference proteome</keyword>
<reference evidence="5" key="1">
    <citation type="journal article" date="2019" name="Int. J. Syst. Evol. Microbiol.">
        <title>The Global Catalogue of Microorganisms (GCM) 10K type strain sequencing project: providing services to taxonomists for standard genome sequencing and annotation.</title>
        <authorList>
            <consortium name="The Broad Institute Genomics Platform"/>
            <consortium name="The Broad Institute Genome Sequencing Center for Infectious Disease"/>
            <person name="Wu L."/>
            <person name="Ma J."/>
        </authorList>
    </citation>
    <scope>NUCLEOTIDE SEQUENCE [LARGE SCALE GENOMIC DNA]</scope>
    <source>
        <strain evidence="5">NBRC 112416</strain>
    </source>
</reference>
<dbReference type="Gene3D" id="3.30.70.270">
    <property type="match status" value="1"/>
</dbReference>
<keyword evidence="1" id="KW-0812">Transmembrane</keyword>
<feature type="transmembrane region" description="Helical" evidence="1">
    <location>
        <begin position="274"/>
        <end position="293"/>
    </location>
</feature>
<dbReference type="InterPro" id="IPR007890">
    <property type="entry name" value="CHASE2"/>
</dbReference>
<dbReference type="InterPro" id="IPR000160">
    <property type="entry name" value="GGDEF_dom"/>
</dbReference>
<dbReference type="Gene3D" id="3.20.20.450">
    <property type="entry name" value="EAL domain"/>
    <property type="match status" value="1"/>
</dbReference>
<feature type="transmembrane region" description="Helical" evidence="1">
    <location>
        <begin position="300"/>
        <end position="319"/>
    </location>
</feature>
<keyword evidence="1" id="KW-1133">Transmembrane helix</keyword>
<accession>A0ABQ5W2J0</accession>
<dbReference type="PROSITE" id="PS50887">
    <property type="entry name" value="GGDEF"/>
    <property type="match status" value="1"/>
</dbReference>
<dbReference type="InterPro" id="IPR035919">
    <property type="entry name" value="EAL_sf"/>
</dbReference>
<gene>
    <name evidence="4" type="ORF">GCM10010862_13070</name>
</gene>
<evidence type="ECO:0000256" key="1">
    <source>
        <dbReference type="SAM" id="Phobius"/>
    </source>
</evidence>
<dbReference type="SMART" id="SM01080">
    <property type="entry name" value="CHASE2"/>
    <property type="match status" value="1"/>
</dbReference>
<dbReference type="Pfam" id="PF00990">
    <property type="entry name" value="GGDEF"/>
    <property type="match status" value="1"/>
</dbReference>
<name>A0ABQ5W2J0_9HYPH</name>
<dbReference type="PROSITE" id="PS50883">
    <property type="entry name" value="EAL"/>
    <property type="match status" value="1"/>
</dbReference>
<dbReference type="Pfam" id="PF00563">
    <property type="entry name" value="EAL"/>
    <property type="match status" value="1"/>
</dbReference>
<evidence type="ECO:0000259" key="2">
    <source>
        <dbReference type="PROSITE" id="PS50883"/>
    </source>
</evidence>
<dbReference type="InterPro" id="IPR001633">
    <property type="entry name" value="EAL_dom"/>
</dbReference>
<sequence>MAVWRTAGSQIARTAVVALVIAAVAAGANFGLFAPLDQALAQFRFAGNSRPPSGEVLFVEIDAASLEAIGVWPWPRRVHGEVLDALMEMGAAEVVFDIDFSTASNSADDALFEAALARAGGYAFLAAFQQFLADGTLIVNEPLKRFARHASAVSVNVDGDGTGLTRSIPTVLAGPDLPSIPLALVPTFGGEGARIFIDYSIDLMQVPRIPVHRLLAGAVDPSLVAGRQVVIGAGAIELRDFFRVPRFGVLPGPLVQIGAVETAKAGRNLSVPGAWPALALAGVAGLLYLAFGARLSLGRLAMVAVAASLAIELAAWAALGQAALLVETLPFHATAGALVLLALFEERARRWFESREQQARLAWLAEHDVVSGARSRHAFLADLDRQLAVEPAASLMLVHLGRLEAVNASLGHEVADAVAAQVVKRLGSLFKILPARIGGDVFALNLPSGLDDAHRSLLPARLRVMLGQPFEVAGHQVVISPTCGFSETSPGTPVGAAELLRQAEVALTTARQRHTGSAVFAPAQAQRIADRRRLDLALRRALDENQFHLLFQPQMDLKSGAMVGVEALVRWQSPELGLVSPADFIPVAEETGVIVALGDWVMREACRQAAEWASTVNISVNVSSIQFRLGNVVGTVKRALAESGLAPERLDIEITESVFIDNDETMRGTLESLRALGVTIALDDFGTGYSSLSYLSKLPVDRIKIDQAFIRTLPDPHNEAIVESIVLMARRLEKTVVAEGVETEEQRAYLAGIGVELVQGYLFGRPGLPEAIGLVERAERSTIAVSA</sequence>
<comment type="caution">
    <text evidence="4">The sequence shown here is derived from an EMBL/GenBank/DDBJ whole genome shotgun (WGS) entry which is preliminary data.</text>
</comment>